<evidence type="ECO:0000313" key="3">
    <source>
        <dbReference type="EMBL" id="UYL95355.1"/>
    </source>
</evidence>
<proteinExistence type="predicted"/>
<sequence length="344" mass="37880">MEDLPRSSENPARDGGIWSEENLDVPLHFAGQDKVKNKTKPAPDLRSKKEKRKDKKKEEKERKAEDKKSPGRVDSRPEFEEHRDQESSAGRAVVTSGGMEWDGTEIPDVPTASPVMLKPKTMHEYLEEATAEARAKTSHPRLGPSVPPAAPQSPAPLSTQPGLASLSDAELNKLKREVLESLTASIGGTGTNFRLALNSLLRINADQTKEWLEKRSETPSQMGNVDVRLDELQGQISALQSQVAVLLERFSSRSDHENRLVEQAADITASYGRHSSTAIEAELAEKRRRREEVNRSMNTPLPENVLPPPSTVPVSSPAPSPRVGLGLLSPTTQPRRVGKARRLL</sequence>
<feature type="compositionally biased region" description="Basic and acidic residues" evidence="2">
    <location>
        <begin position="56"/>
        <end position="86"/>
    </location>
</feature>
<evidence type="ECO:0000256" key="2">
    <source>
        <dbReference type="SAM" id="MobiDB-lite"/>
    </source>
</evidence>
<evidence type="ECO:0000256" key="1">
    <source>
        <dbReference type="SAM" id="Coils"/>
    </source>
</evidence>
<feature type="region of interest" description="Disordered" evidence="2">
    <location>
        <begin position="1"/>
        <end position="161"/>
    </location>
</feature>
<feature type="coiled-coil region" evidence="1">
    <location>
        <begin position="222"/>
        <end position="249"/>
    </location>
</feature>
<organism evidence="3">
    <name type="scientific">Sanya Mymon tick virus 1</name>
    <dbReference type="NCBI Taxonomy" id="2972216"/>
    <lineage>
        <taxon>Viruses</taxon>
        <taxon>Riboviria</taxon>
        <taxon>Orthornavirae</taxon>
        <taxon>Negarnaviricota</taxon>
        <taxon>Haploviricotina</taxon>
        <taxon>Monjiviricetes</taxon>
        <taxon>Mononegavirales</taxon>
        <taxon>Mymonaviridae</taxon>
        <taxon>Sclerotimonavirus</taxon>
        <taxon>Sclerotimonavirus betarhipicephali</taxon>
    </lineage>
</organism>
<reference evidence="3" key="1">
    <citation type="submission" date="2022-05" db="EMBL/GenBank/DDBJ databases">
        <authorList>
            <person name="Cao W."/>
            <person name="Jia N."/>
            <person name="Lam T.T.-Y."/>
            <person name="Ni X."/>
            <person name="Liu J."/>
        </authorList>
    </citation>
    <scope>NUCLEOTIDE SEQUENCE</scope>
    <source>
        <strain evidence="3">TIGMIC 2</strain>
    </source>
</reference>
<keyword evidence="1" id="KW-0175">Coiled coil</keyword>
<feature type="compositionally biased region" description="Basic and acidic residues" evidence="2">
    <location>
        <begin position="31"/>
        <end position="47"/>
    </location>
</feature>
<feature type="compositionally biased region" description="Pro residues" evidence="2">
    <location>
        <begin position="145"/>
        <end position="154"/>
    </location>
</feature>
<feature type="compositionally biased region" description="Pro residues" evidence="2">
    <location>
        <begin position="305"/>
        <end position="320"/>
    </location>
</feature>
<name>A0A9E7V1X0_9MONO</name>
<protein>
    <submittedName>
        <fullName evidence="3">Uncharacterized protein</fullName>
    </submittedName>
</protein>
<accession>A0A9E7V1X0</accession>
<feature type="region of interest" description="Disordered" evidence="2">
    <location>
        <begin position="284"/>
        <end position="344"/>
    </location>
</feature>
<dbReference type="EMBL" id="ON746413">
    <property type="protein sequence ID" value="UYL95355.1"/>
    <property type="molecule type" value="Viral_cRNA"/>
</dbReference>
<feature type="compositionally biased region" description="Basic and acidic residues" evidence="2">
    <location>
        <begin position="121"/>
        <end position="135"/>
    </location>
</feature>